<feature type="compositionally biased region" description="Acidic residues" evidence="1">
    <location>
        <begin position="35"/>
        <end position="50"/>
    </location>
</feature>
<keyword evidence="3" id="KW-1185">Reference proteome</keyword>
<proteinExistence type="predicted"/>
<sequence length="69" mass="7402">MKCFEKLEMKMMMQRPKAAQCESLSRLPWCKASADGDDVDNGTRDEDGDAETYGGTVGVSNAIAGDVGI</sequence>
<accession>A0ABV0SKE9</accession>
<comment type="caution">
    <text evidence="2">The sequence shown here is derived from an EMBL/GenBank/DDBJ whole genome shotgun (WGS) entry which is preliminary data.</text>
</comment>
<evidence type="ECO:0000313" key="2">
    <source>
        <dbReference type="EMBL" id="MEQ2220043.1"/>
    </source>
</evidence>
<gene>
    <name evidence="2" type="ORF">ILYODFUR_001172</name>
</gene>
<name>A0ABV0SKE9_9TELE</name>
<feature type="region of interest" description="Disordered" evidence="1">
    <location>
        <begin position="35"/>
        <end position="54"/>
    </location>
</feature>
<evidence type="ECO:0000313" key="3">
    <source>
        <dbReference type="Proteomes" id="UP001482620"/>
    </source>
</evidence>
<organism evidence="2 3">
    <name type="scientific">Ilyodon furcidens</name>
    <name type="common">goldbreast splitfin</name>
    <dbReference type="NCBI Taxonomy" id="33524"/>
    <lineage>
        <taxon>Eukaryota</taxon>
        <taxon>Metazoa</taxon>
        <taxon>Chordata</taxon>
        <taxon>Craniata</taxon>
        <taxon>Vertebrata</taxon>
        <taxon>Euteleostomi</taxon>
        <taxon>Actinopterygii</taxon>
        <taxon>Neopterygii</taxon>
        <taxon>Teleostei</taxon>
        <taxon>Neoteleostei</taxon>
        <taxon>Acanthomorphata</taxon>
        <taxon>Ovalentaria</taxon>
        <taxon>Atherinomorphae</taxon>
        <taxon>Cyprinodontiformes</taxon>
        <taxon>Goodeidae</taxon>
        <taxon>Ilyodon</taxon>
    </lineage>
</organism>
<protein>
    <submittedName>
        <fullName evidence="2">Uncharacterized protein</fullName>
    </submittedName>
</protein>
<reference evidence="2 3" key="1">
    <citation type="submission" date="2021-06" db="EMBL/GenBank/DDBJ databases">
        <authorList>
            <person name="Palmer J.M."/>
        </authorList>
    </citation>
    <scope>NUCLEOTIDE SEQUENCE [LARGE SCALE GENOMIC DNA]</scope>
    <source>
        <strain evidence="3">if_2019</strain>
        <tissue evidence="2">Muscle</tissue>
    </source>
</reference>
<dbReference type="Proteomes" id="UP001482620">
    <property type="component" value="Unassembled WGS sequence"/>
</dbReference>
<dbReference type="EMBL" id="JAHRIQ010000050">
    <property type="protein sequence ID" value="MEQ2220043.1"/>
    <property type="molecule type" value="Genomic_DNA"/>
</dbReference>
<evidence type="ECO:0000256" key="1">
    <source>
        <dbReference type="SAM" id="MobiDB-lite"/>
    </source>
</evidence>